<protein>
    <submittedName>
        <fullName evidence="2">Uncharacterized protein</fullName>
    </submittedName>
</protein>
<proteinExistence type="predicted"/>
<evidence type="ECO:0000313" key="2">
    <source>
        <dbReference type="EMBL" id="KKM60090.1"/>
    </source>
</evidence>
<dbReference type="AlphaFoldDB" id="A0A0F9L800"/>
<name>A0A0F9L800_9ZZZZ</name>
<accession>A0A0F9L800</accession>
<feature type="transmembrane region" description="Helical" evidence="1">
    <location>
        <begin position="6"/>
        <end position="27"/>
    </location>
</feature>
<keyword evidence="1" id="KW-1133">Transmembrane helix</keyword>
<evidence type="ECO:0000256" key="1">
    <source>
        <dbReference type="SAM" id="Phobius"/>
    </source>
</evidence>
<sequence length="48" mass="5629">MFGTYVYPWVVTIVVALVFLWPATVLARRHFFNPRVKCVQMTLDGKTR</sequence>
<dbReference type="EMBL" id="LAZR01011742">
    <property type="protein sequence ID" value="KKM60090.1"/>
    <property type="molecule type" value="Genomic_DNA"/>
</dbReference>
<comment type="caution">
    <text evidence="2">The sequence shown here is derived from an EMBL/GenBank/DDBJ whole genome shotgun (WGS) entry which is preliminary data.</text>
</comment>
<organism evidence="2">
    <name type="scientific">marine sediment metagenome</name>
    <dbReference type="NCBI Taxonomy" id="412755"/>
    <lineage>
        <taxon>unclassified sequences</taxon>
        <taxon>metagenomes</taxon>
        <taxon>ecological metagenomes</taxon>
    </lineage>
</organism>
<keyword evidence="1" id="KW-0472">Membrane</keyword>
<reference evidence="2" key="1">
    <citation type="journal article" date="2015" name="Nature">
        <title>Complex archaea that bridge the gap between prokaryotes and eukaryotes.</title>
        <authorList>
            <person name="Spang A."/>
            <person name="Saw J.H."/>
            <person name="Jorgensen S.L."/>
            <person name="Zaremba-Niedzwiedzka K."/>
            <person name="Martijn J."/>
            <person name="Lind A.E."/>
            <person name="van Eijk R."/>
            <person name="Schleper C."/>
            <person name="Guy L."/>
            <person name="Ettema T.J."/>
        </authorList>
    </citation>
    <scope>NUCLEOTIDE SEQUENCE</scope>
</reference>
<keyword evidence="1" id="KW-0812">Transmembrane</keyword>
<gene>
    <name evidence="2" type="ORF">LCGC14_1545320</name>
</gene>
<feature type="non-terminal residue" evidence="2">
    <location>
        <position position="48"/>
    </location>
</feature>